<evidence type="ECO:0000256" key="2">
    <source>
        <dbReference type="ARBA" id="ARBA00022670"/>
    </source>
</evidence>
<keyword evidence="4" id="KW-0378">Hydrolase</keyword>
<dbReference type="PANTHER" id="PTHR42776:SF13">
    <property type="entry name" value="DIPEPTIDYL-PEPTIDASE 5"/>
    <property type="match status" value="1"/>
</dbReference>
<dbReference type="Pfam" id="PF00326">
    <property type="entry name" value="Peptidase_S9"/>
    <property type="match status" value="1"/>
</dbReference>
<dbReference type="InterPro" id="IPR029058">
    <property type="entry name" value="AB_hydrolase_fold"/>
</dbReference>
<evidence type="ECO:0000259" key="7">
    <source>
        <dbReference type="Pfam" id="PF00326"/>
    </source>
</evidence>
<accession>A0AAW0FW64</accession>
<feature type="chain" id="PRO_5043609198" description="Dipeptidyl-peptidase V" evidence="6">
    <location>
        <begin position="20"/>
        <end position="757"/>
    </location>
</feature>
<feature type="signal peptide" evidence="6">
    <location>
        <begin position="1"/>
        <end position="19"/>
    </location>
</feature>
<keyword evidence="2" id="KW-0645">Protease</keyword>
<evidence type="ECO:0000256" key="5">
    <source>
        <dbReference type="ARBA" id="ARBA00032829"/>
    </source>
</evidence>
<evidence type="ECO:0000313" key="9">
    <source>
        <dbReference type="Proteomes" id="UP001385951"/>
    </source>
</evidence>
<sequence length="757" mass="85611">MMWPLLALSFPLSVFGVQSQLPLHQTDAALSQEDFTKSFSPSSNFNLREGRGIFSPVDLVELPRAQVGIPNPSGDLLLIQVTTYSVEERRNRNAVVVAPIDVAAESLEIALASDGEAFWLDSRTIAYVAKEESKKGTNKALYAIPFRVDVNAGTIRTSLESAVWVGDFPTASPTNFRFTGRSDYLVFSDEVYEDGDIMKVAENDEAWEERPHSAYVFDDTYARHWDTWIGPKKNALFSVKLTQNKARQWILGNKYVNLLNGTGHSSPVEPYGGVDHFDVSPTHVIYTTRDPTLPAALHTKQDVYIVDLQGKNRKQLTAGKHATTQNPIISYLGDKAAWIELEEDGHEVDHANIVVYDLKTSNRYTLTQGWDRSAKEIAFSRDGKTMYLTAEDYARVKLFAMPIPDDSERRHALHGIPAVLTQSGSTHGIHALQNGRLLFTHSSFTSPNDVFVLRNLDKIDFTASYSEDELDIDQLTRFTDQEFDDKGLEAGEEFWFEGAEHKLVHGWIFTPPGFVRGEEKRWPALLLIHGGPEGVWADTWSNRWNPTVFAHQGYVVVALNPTGSTSFGQDFVNAIKTDWSGKPIIDLQRGWKHVLEEFPEIDTERTVAAGASYGGYALNWIQGHPELGFNFKALACHDGLFDVSFSAYATDQSFFFNYEFGGNPWEKKTKEILKRNNPIEFVDKWSTPELVIHNGRDYRAVEAEGMAVFNALQQRKIPSRLVVFPDENHWVLKHANSLKWHYEIFRWFDEFVGERNA</sequence>
<dbReference type="SUPFAM" id="SSF53474">
    <property type="entry name" value="alpha/beta-Hydrolases"/>
    <property type="match status" value="1"/>
</dbReference>
<dbReference type="PANTHER" id="PTHR42776">
    <property type="entry name" value="SERINE PEPTIDASE S9 FAMILY MEMBER"/>
    <property type="match status" value="1"/>
</dbReference>
<dbReference type="EMBL" id="JASBNA010000040">
    <property type="protein sequence ID" value="KAK7681586.1"/>
    <property type="molecule type" value="Genomic_DNA"/>
</dbReference>
<comment type="caution">
    <text evidence="8">The sequence shown here is derived from an EMBL/GenBank/DDBJ whole genome shotgun (WGS) entry which is preliminary data.</text>
</comment>
<proteinExistence type="inferred from homology"/>
<dbReference type="SUPFAM" id="SSF82171">
    <property type="entry name" value="DPP6 N-terminal domain-like"/>
    <property type="match status" value="1"/>
</dbReference>
<evidence type="ECO:0000256" key="6">
    <source>
        <dbReference type="SAM" id="SignalP"/>
    </source>
</evidence>
<evidence type="ECO:0000256" key="3">
    <source>
        <dbReference type="ARBA" id="ARBA00022729"/>
    </source>
</evidence>
<reference evidence="8 9" key="1">
    <citation type="submission" date="2022-09" db="EMBL/GenBank/DDBJ databases">
        <authorList>
            <person name="Palmer J.M."/>
        </authorList>
    </citation>
    <scope>NUCLEOTIDE SEQUENCE [LARGE SCALE GENOMIC DNA]</scope>
    <source>
        <strain evidence="8 9">DSM 7382</strain>
    </source>
</reference>
<dbReference type="InterPro" id="IPR011042">
    <property type="entry name" value="6-blade_b-propeller_TolB-like"/>
</dbReference>
<evidence type="ECO:0000256" key="1">
    <source>
        <dbReference type="ARBA" id="ARBA00010040"/>
    </source>
</evidence>
<dbReference type="GO" id="GO:0004252">
    <property type="term" value="F:serine-type endopeptidase activity"/>
    <property type="evidence" value="ECO:0007669"/>
    <property type="project" value="TreeGrafter"/>
</dbReference>
<dbReference type="AlphaFoldDB" id="A0AAW0FW64"/>
<evidence type="ECO:0000313" key="8">
    <source>
        <dbReference type="EMBL" id="KAK7681586.1"/>
    </source>
</evidence>
<name>A0AAW0FW64_9APHY</name>
<dbReference type="Proteomes" id="UP001385951">
    <property type="component" value="Unassembled WGS sequence"/>
</dbReference>
<organism evidence="8 9">
    <name type="scientific">Cerrena zonata</name>
    <dbReference type="NCBI Taxonomy" id="2478898"/>
    <lineage>
        <taxon>Eukaryota</taxon>
        <taxon>Fungi</taxon>
        <taxon>Dikarya</taxon>
        <taxon>Basidiomycota</taxon>
        <taxon>Agaricomycotina</taxon>
        <taxon>Agaricomycetes</taxon>
        <taxon>Polyporales</taxon>
        <taxon>Cerrenaceae</taxon>
        <taxon>Cerrena</taxon>
    </lineage>
</organism>
<evidence type="ECO:0000256" key="4">
    <source>
        <dbReference type="ARBA" id="ARBA00022801"/>
    </source>
</evidence>
<dbReference type="Gene3D" id="3.40.50.1820">
    <property type="entry name" value="alpha/beta hydrolase"/>
    <property type="match status" value="1"/>
</dbReference>
<keyword evidence="9" id="KW-1185">Reference proteome</keyword>
<gene>
    <name evidence="8" type="ORF">QCA50_015319</name>
</gene>
<dbReference type="FunFam" id="3.40.50.1820:FF:000028">
    <property type="entry name" value="S9 family peptidase"/>
    <property type="match status" value="1"/>
</dbReference>
<dbReference type="GO" id="GO:0006508">
    <property type="term" value="P:proteolysis"/>
    <property type="evidence" value="ECO:0007669"/>
    <property type="project" value="UniProtKB-KW"/>
</dbReference>
<dbReference type="InterPro" id="IPR001375">
    <property type="entry name" value="Peptidase_S9_cat"/>
</dbReference>
<comment type="similarity">
    <text evidence="1">Belongs to the peptidase S9C family.</text>
</comment>
<feature type="domain" description="Peptidase S9 prolyl oligopeptidase catalytic" evidence="7">
    <location>
        <begin position="540"/>
        <end position="753"/>
    </location>
</feature>
<protein>
    <recommendedName>
        <fullName evidence="5">Dipeptidyl-peptidase V</fullName>
    </recommendedName>
</protein>
<dbReference type="Gene3D" id="2.120.10.30">
    <property type="entry name" value="TolB, C-terminal domain"/>
    <property type="match status" value="1"/>
</dbReference>
<keyword evidence="3 6" id="KW-0732">Signal</keyword>